<keyword evidence="7 10" id="KW-0472">Membrane</keyword>
<evidence type="ECO:0000256" key="4">
    <source>
        <dbReference type="ARBA" id="ARBA00022448"/>
    </source>
</evidence>
<keyword evidence="4 10" id="KW-0813">Transport</keyword>
<dbReference type="Gene3D" id="1.10.287.80">
    <property type="entry name" value="ATP synthase, gamma subunit, helix hairpin domain"/>
    <property type="match status" value="1"/>
</dbReference>
<dbReference type="InterPro" id="IPR000131">
    <property type="entry name" value="ATP_synth_F1_gsu"/>
</dbReference>
<comment type="subunit">
    <text evidence="10">F-type ATPases have 2 components, CF(1) - the catalytic core - and CF(0) - the membrane proton channel. CF(1) has five subunits: alpha(3), beta(3), gamma(1), delta(1), epsilon(1). CF(0) has three main subunits: a, b and c.</text>
</comment>
<dbReference type="PANTHER" id="PTHR11693">
    <property type="entry name" value="ATP SYNTHASE GAMMA CHAIN"/>
    <property type="match status" value="1"/>
</dbReference>
<keyword evidence="8 10" id="KW-0139">CF(1)</keyword>
<dbReference type="CDD" id="cd12151">
    <property type="entry name" value="F1-ATPase_gamma"/>
    <property type="match status" value="1"/>
</dbReference>
<comment type="caution">
    <text evidence="11">The sequence shown here is derived from an EMBL/GenBank/DDBJ whole genome shotgun (WGS) entry which is preliminary data.</text>
</comment>
<evidence type="ECO:0000256" key="5">
    <source>
        <dbReference type="ARBA" id="ARBA00022781"/>
    </source>
</evidence>
<dbReference type="PANTHER" id="PTHR11693:SF22">
    <property type="entry name" value="ATP SYNTHASE SUBUNIT GAMMA, MITOCHONDRIAL"/>
    <property type="match status" value="1"/>
</dbReference>
<dbReference type="Proteomes" id="UP000231333">
    <property type="component" value="Unassembled WGS sequence"/>
</dbReference>
<dbReference type="PROSITE" id="PS00153">
    <property type="entry name" value="ATPASE_GAMMA"/>
    <property type="match status" value="1"/>
</dbReference>
<dbReference type="PRINTS" id="PR00126">
    <property type="entry name" value="ATPASEGAMMA"/>
</dbReference>
<evidence type="ECO:0000313" key="12">
    <source>
        <dbReference type="Proteomes" id="UP000231333"/>
    </source>
</evidence>
<dbReference type="InterPro" id="IPR035968">
    <property type="entry name" value="ATP_synth_F1_ATPase_gsu"/>
</dbReference>
<organism evidence="11 12">
    <name type="scientific">Candidatus Zambryskibacteria bacterium CG10_big_fil_rev_8_21_14_0_10_42_12</name>
    <dbReference type="NCBI Taxonomy" id="1975115"/>
    <lineage>
        <taxon>Bacteria</taxon>
        <taxon>Candidatus Zambryskiibacteriota</taxon>
    </lineage>
</organism>
<evidence type="ECO:0000313" key="11">
    <source>
        <dbReference type="EMBL" id="PIR38347.1"/>
    </source>
</evidence>
<accession>A0A2H0QVT2</accession>
<name>A0A2H0QVT2_9BACT</name>
<reference evidence="11 12" key="1">
    <citation type="submission" date="2017-09" db="EMBL/GenBank/DDBJ databases">
        <title>Depth-based differentiation of microbial function through sediment-hosted aquifers and enrichment of novel symbionts in the deep terrestrial subsurface.</title>
        <authorList>
            <person name="Probst A.J."/>
            <person name="Ladd B."/>
            <person name="Jarett J.K."/>
            <person name="Geller-Mcgrath D.E."/>
            <person name="Sieber C.M."/>
            <person name="Emerson J.B."/>
            <person name="Anantharaman K."/>
            <person name="Thomas B.C."/>
            <person name="Malmstrom R."/>
            <person name="Stieglmeier M."/>
            <person name="Klingl A."/>
            <person name="Woyke T."/>
            <person name="Ryan C.M."/>
            <person name="Banfield J.F."/>
        </authorList>
    </citation>
    <scope>NUCLEOTIDE SEQUENCE [LARGE SCALE GENOMIC DNA]</scope>
    <source>
        <strain evidence="11">CG10_big_fil_rev_8_21_14_0_10_42_12</strain>
    </source>
</reference>
<protein>
    <recommendedName>
        <fullName evidence="10">ATP synthase gamma chain</fullName>
    </recommendedName>
    <alternativeName>
        <fullName evidence="10">ATP synthase F1 sector gamma subunit</fullName>
    </alternativeName>
    <alternativeName>
        <fullName evidence="10">F-ATPase gamma subunit</fullName>
    </alternativeName>
</protein>
<dbReference type="GO" id="GO:0045259">
    <property type="term" value="C:proton-transporting ATP synthase complex"/>
    <property type="evidence" value="ECO:0007669"/>
    <property type="project" value="UniProtKB-KW"/>
</dbReference>
<dbReference type="EMBL" id="PCXL01000011">
    <property type="protein sequence ID" value="PIR38347.1"/>
    <property type="molecule type" value="Genomic_DNA"/>
</dbReference>
<evidence type="ECO:0000256" key="9">
    <source>
        <dbReference type="ARBA" id="ARBA00023310"/>
    </source>
</evidence>
<dbReference type="InterPro" id="IPR023632">
    <property type="entry name" value="ATP_synth_F1_gsu_CS"/>
</dbReference>
<keyword evidence="10" id="KW-1003">Cell membrane</keyword>
<dbReference type="GO" id="GO:0005524">
    <property type="term" value="F:ATP binding"/>
    <property type="evidence" value="ECO:0007669"/>
    <property type="project" value="UniProtKB-UniRule"/>
</dbReference>
<evidence type="ECO:0000256" key="6">
    <source>
        <dbReference type="ARBA" id="ARBA00023065"/>
    </source>
</evidence>
<evidence type="ECO:0000256" key="10">
    <source>
        <dbReference type="HAMAP-Rule" id="MF_00815"/>
    </source>
</evidence>
<evidence type="ECO:0000256" key="3">
    <source>
        <dbReference type="ARBA" id="ARBA00007681"/>
    </source>
</evidence>
<keyword evidence="5 10" id="KW-0375">Hydrogen ion transport</keyword>
<dbReference type="Gene3D" id="3.40.1380.10">
    <property type="match status" value="1"/>
</dbReference>
<dbReference type="SUPFAM" id="SSF52943">
    <property type="entry name" value="ATP synthase (F1-ATPase), gamma subunit"/>
    <property type="match status" value="1"/>
</dbReference>
<evidence type="ECO:0000256" key="2">
    <source>
        <dbReference type="ARBA" id="ARBA00004170"/>
    </source>
</evidence>
<gene>
    <name evidence="10 11" type="primary">atpG</name>
    <name evidence="11" type="ORF">COV34_01945</name>
</gene>
<proteinExistence type="inferred from homology"/>
<comment type="function">
    <text evidence="1 10">Produces ATP from ADP in the presence of a proton gradient across the membrane. The gamma chain is believed to be important in regulating ATPase activity and the flow of protons through the CF(0) complex.</text>
</comment>
<comment type="subcellular location">
    <subcellularLocation>
        <location evidence="10">Cell membrane</location>
        <topology evidence="10">Peripheral membrane protein</topology>
    </subcellularLocation>
    <subcellularLocation>
        <location evidence="2">Membrane</location>
        <topology evidence="2">Peripheral membrane protein</topology>
    </subcellularLocation>
</comment>
<dbReference type="HAMAP" id="MF_00815">
    <property type="entry name" value="ATP_synth_gamma_bact"/>
    <property type="match status" value="1"/>
</dbReference>
<keyword evidence="6 10" id="KW-0406">Ion transport</keyword>
<dbReference type="NCBIfam" id="TIGR01146">
    <property type="entry name" value="ATPsyn_F1gamma"/>
    <property type="match status" value="1"/>
</dbReference>
<evidence type="ECO:0000256" key="8">
    <source>
        <dbReference type="ARBA" id="ARBA00023196"/>
    </source>
</evidence>
<keyword evidence="9 10" id="KW-0066">ATP synthesis</keyword>
<dbReference type="AlphaFoldDB" id="A0A2H0QVT2"/>
<dbReference type="GO" id="GO:0005886">
    <property type="term" value="C:plasma membrane"/>
    <property type="evidence" value="ECO:0007669"/>
    <property type="project" value="UniProtKB-SubCell"/>
</dbReference>
<evidence type="ECO:0000256" key="7">
    <source>
        <dbReference type="ARBA" id="ARBA00023136"/>
    </source>
</evidence>
<dbReference type="Pfam" id="PF00231">
    <property type="entry name" value="ATP-synt"/>
    <property type="match status" value="1"/>
</dbReference>
<evidence type="ECO:0000256" key="1">
    <source>
        <dbReference type="ARBA" id="ARBA00003456"/>
    </source>
</evidence>
<comment type="similarity">
    <text evidence="3 10">Belongs to the ATPase gamma chain family.</text>
</comment>
<sequence length="300" mass="32912">MSSSKVIKGKIKTVGSIKKMTRAMEMIARTKMKKNIDNALSARPYAVYARELLVNLTRKERISHELLNMGKGEKNLVVLVASDRGLCGGYNTNILRKYHSVLNEGNHTDLIVIGRRAENMARKTGKKVLYAVTPLGDSITTDIADQISTKVTEAFLSGEYKKVVAIYTNFISSLKQVTTVKTILPISAETLEETIVRAGDEDGGINIAETTRNLSLYTLEPNAEEVLGAFVPHLVTTEILQVLLEAKASEESMRMFAMKNATDSAGKLQDKLTISFNKARQAGITREIAEISSGADALQM</sequence>
<dbReference type="GO" id="GO:0046933">
    <property type="term" value="F:proton-transporting ATP synthase activity, rotational mechanism"/>
    <property type="evidence" value="ECO:0007669"/>
    <property type="project" value="UniProtKB-UniRule"/>
</dbReference>
<dbReference type="GO" id="GO:0042777">
    <property type="term" value="P:proton motive force-driven plasma membrane ATP synthesis"/>
    <property type="evidence" value="ECO:0007669"/>
    <property type="project" value="UniProtKB-UniRule"/>
</dbReference>